<dbReference type="OrthoDB" id="9777124at2"/>
<reference evidence="12" key="1">
    <citation type="submission" date="2007-11" db="EMBL/GenBank/DDBJ databases">
        <title>Complete genome sequence of Clostridium phytofermentans ISDg.</title>
        <authorList>
            <person name="Leschine S.B."/>
            <person name="Warnick T.A."/>
            <person name="Blanchard J.L."/>
            <person name="Schnell D.J."/>
            <person name="Petit E.L."/>
            <person name="LaTouf W.G."/>
            <person name="Copeland A."/>
            <person name="Lucas S."/>
            <person name="Lapidus A."/>
            <person name="Barry K."/>
            <person name="Glavina del Rio T."/>
            <person name="Dalin E."/>
            <person name="Tice H."/>
            <person name="Pitluck S."/>
            <person name="Kiss H."/>
            <person name="Brettin T."/>
            <person name="Bruce D."/>
            <person name="Detter J.C."/>
            <person name="Han C."/>
            <person name="Kuske C."/>
            <person name="Schmutz J."/>
            <person name="Larimer F."/>
            <person name="Land M."/>
            <person name="Hauser L."/>
            <person name="Kyrpides N."/>
            <person name="Kim E.A."/>
            <person name="Richardson P."/>
        </authorList>
    </citation>
    <scope>NUCLEOTIDE SEQUENCE [LARGE SCALE GENOMIC DNA]</scope>
    <source>
        <strain evidence="12">ATCC 700394 / DSM 18823 / ISDg</strain>
    </source>
</reference>
<evidence type="ECO:0000256" key="6">
    <source>
        <dbReference type="ARBA" id="ARBA00023098"/>
    </source>
</evidence>
<dbReference type="Pfam" id="PF02660">
    <property type="entry name" value="G3P_acyltransf"/>
    <property type="match status" value="1"/>
</dbReference>
<keyword evidence="12" id="KW-1185">Reference proteome</keyword>
<evidence type="ECO:0000256" key="1">
    <source>
        <dbReference type="ARBA" id="ARBA00022475"/>
    </source>
</evidence>
<dbReference type="HOGENOM" id="CLU_081254_6_0_9"/>
<dbReference type="EMBL" id="CP000885">
    <property type="protein sequence ID" value="ABX42262.1"/>
    <property type="molecule type" value="Genomic_DNA"/>
</dbReference>
<evidence type="ECO:0000313" key="11">
    <source>
        <dbReference type="EMBL" id="ABX42262.1"/>
    </source>
</evidence>
<dbReference type="Proteomes" id="UP000000370">
    <property type="component" value="Chromosome"/>
</dbReference>
<evidence type="ECO:0000313" key="12">
    <source>
        <dbReference type="Proteomes" id="UP000000370"/>
    </source>
</evidence>
<proteinExistence type="predicted"/>
<name>A9KT51_LACP7</name>
<evidence type="ECO:0000256" key="10">
    <source>
        <dbReference type="SAM" id="Phobius"/>
    </source>
</evidence>
<evidence type="ECO:0000256" key="8">
    <source>
        <dbReference type="ARBA" id="ARBA00023209"/>
    </source>
</evidence>
<evidence type="ECO:0000256" key="5">
    <source>
        <dbReference type="ARBA" id="ARBA00022989"/>
    </source>
</evidence>
<sequence precursor="true">MKYLIFSLFGYLSGSILFAYWIPKKIKYIDVRELSDDGNPGTANAFLYGGAFCGVLVLLCELLKGILPIFISTKVLDITNNGFSFVMAAPVLGHAYSMFHKGKGGKAIAVSFGVLLGLIPEVRPVLLLIFFYLLFSLFFIIRPHLHRSIFTFLCFSLCCYHLLKIQSLTIGCIFIALIVILKHLHAFHGEALEVFLLHRKIYGKMQKDEASNHL</sequence>
<dbReference type="eggNOG" id="COG0344">
    <property type="taxonomic scope" value="Bacteria"/>
</dbReference>
<keyword evidence="2" id="KW-0444">Lipid biosynthesis</keyword>
<dbReference type="PANTHER" id="PTHR30309">
    <property type="entry name" value="INNER MEMBRANE PROTEIN YGIH"/>
    <property type="match status" value="1"/>
</dbReference>
<dbReference type="RefSeq" id="WP_012199916.1">
    <property type="nucleotide sequence ID" value="NC_010001.1"/>
</dbReference>
<evidence type="ECO:0008006" key="13">
    <source>
        <dbReference type="Google" id="ProtNLM"/>
    </source>
</evidence>
<gene>
    <name evidence="11" type="ordered locus">Cphy_1893</name>
</gene>
<dbReference type="InterPro" id="IPR003811">
    <property type="entry name" value="G3P_acylTferase_PlsY"/>
</dbReference>
<feature type="transmembrane region" description="Helical" evidence="10">
    <location>
        <begin position="75"/>
        <end position="96"/>
    </location>
</feature>
<evidence type="ECO:0000256" key="4">
    <source>
        <dbReference type="ARBA" id="ARBA00022692"/>
    </source>
</evidence>
<feature type="transmembrane region" description="Helical" evidence="10">
    <location>
        <begin position="43"/>
        <end position="63"/>
    </location>
</feature>
<feature type="transmembrane region" description="Helical" evidence="10">
    <location>
        <begin position="122"/>
        <end position="141"/>
    </location>
</feature>
<organism evidence="11 12">
    <name type="scientific">Lachnoclostridium phytofermentans (strain ATCC 700394 / DSM 18823 / ISDg)</name>
    <name type="common">Clostridium phytofermentans</name>
    <dbReference type="NCBI Taxonomy" id="357809"/>
    <lineage>
        <taxon>Bacteria</taxon>
        <taxon>Bacillati</taxon>
        <taxon>Bacillota</taxon>
        <taxon>Clostridia</taxon>
        <taxon>Lachnospirales</taxon>
        <taxon>Lachnospiraceae</taxon>
    </lineage>
</organism>
<dbReference type="SMART" id="SM01207">
    <property type="entry name" value="G3P_acyltransf"/>
    <property type="match status" value="1"/>
</dbReference>
<evidence type="ECO:0000256" key="3">
    <source>
        <dbReference type="ARBA" id="ARBA00022679"/>
    </source>
</evidence>
<keyword evidence="7 10" id="KW-0472">Membrane</keyword>
<protein>
    <recommendedName>
        <fullName evidence="13">Glycerol-3-phosphate acyltransferase</fullName>
    </recommendedName>
</protein>
<keyword evidence="4 10" id="KW-0812">Transmembrane</keyword>
<keyword evidence="9" id="KW-1208">Phospholipid metabolism</keyword>
<dbReference type="KEGG" id="cpy:Cphy_1893"/>
<dbReference type="GO" id="GO:0043772">
    <property type="term" value="F:acyl-phosphate glycerol-3-phosphate acyltransferase activity"/>
    <property type="evidence" value="ECO:0007669"/>
    <property type="project" value="InterPro"/>
</dbReference>
<evidence type="ECO:0000256" key="9">
    <source>
        <dbReference type="ARBA" id="ARBA00023264"/>
    </source>
</evidence>
<dbReference type="PANTHER" id="PTHR30309:SF0">
    <property type="entry name" value="GLYCEROL-3-PHOSPHATE ACYLTRANSFERASE-RELATED"/>
    <property type="match status" value="1"/>
</dbReference>
<dbReference type="GO" id="GO:0008654">
    <property type="term" value="P:phospholipid biosynthetic process"/>
    <property type="evidence" value="ECO:0007669"/>
    <property type="project" value="UniProtKB-KW"/>
</dbReference>
<keyword evidence="6" id="KW-0443">Lipid metabolism</keyword>
<evidence type="ECO:0000256" key="2">
    <source>
        <dbReference type="ARBA" id="ARBA00022516"/>
    </source>
</evidence>
<feature type="transmembrane region" description="Helical" evidence="10">
    <location>
        <begin position="153"/>
        <end position="181"/>
    </location>
</feature>
<keyword evidence="1" id="KW-1003">Cell membrane</keyword>
<keyword evidence="8" id="KW-0594">Phospholipid biosynthesis</keyword>
<dbReference type="AlphaFoldDB" id="A9KT51"/>
<keyword evidence="5 10" id="KW-1133">Transmembrane helix</keyword>
<dbReference type="GO" id="GO:0005886">
    <property type="term" value="C:plasma membrane"/>
    <property type="evidence" value="ECO:0007669"/>
    <property type="project" value="InterPro"/>
</dbReference>
<keyword evidence="3" id="KW-0808">Transferase</keyword>
<evidence type="ECO:0000256" key="7">
    <source>
        <dbReference type="ARBA" id="ARBA00023136"/>
    </source>
</evidence>
<dbReference type="STRING" id="357809.Cphy_1893"/>
<accession>A9KT51</accession>